<name>A0A8X7T263_9BASI</name>
<proteinExistence type="predicted"/>
<dbReference type="AlphaFoldDB" id="A0A8X7T263"/>
<reference evidence="2" key="2">
    <citation type="journal article" date="2019" name="IMA Fungus">
        <title>Genome sequencing and comparison of five Tilletia species to identify candidate genes for the detection of regulated species infecting wheat.</title>
        <authorList>
            <person name="Nguyen H.D.T."/>
            <person name="Sultana T."/>
            <person name="Kesanakurti P."/>
            <person name="Hambleton S."/>
        </authorList>
    </citation>
    <scope>NUCLEOTIDE SEQUENCE</scope>
    <source>
        <strain evidence="2">DAOMC 236422</strain>
    </source>
</reference>
<evidence type="ECO:0000256" key="1">
    <source>
        <dbReference type="SAM" id="MobiDB-lite"/>
    </source>
</evidence>
<feature type="region of interest" description="Disordered" evidence="1">
    <location>
        <begin position="1"/>
        <end position="101"/>
    </location>
</feature>
<evidence type="ECO:0000313" key="2">
    <source>
        <dbReference type="EMBL" id="KAE8266187.1"/>
    </source>
</evidence>
<accession>A0A8X7T263</accession>
<feature type="compositionally biased region" description="Polar residues" evidence="1">
    <location>
        <begin position="165"/>
        <end position="180"/>
    </location>
</feature>
<dbReference type="Proteomes" id="UP000078113">
    <property type="component" value="Unassembled WGS sequence"/>
</dbReference>
<organism evidence="2 3">
    <name type="scientific">Tilletia walkeri</name>
    <dbReference type="NCBI Taxonomy" id="117179"/>
    <lineage>
        <taxon>Eukaryota</taxon>
        <taxon>Fungi</taxon>
        <taxon>Dikarya</taxon>
        <taxon>Basidiomycota</taxon>
        <taxon>Ustilaginomycotina</taxon>
        <taxon>Exobasidiomycetes</taxon>
        <taxon>Tilletiales</taxon>
        <taxon>Tilletiaceae</taxon>
        <taxon>Tilletia</taxon>
    </lineage>
</organism>
<feature type="compositionally biased region" description="Polar residues" evidence="1">
    <location>
        <begin position="14"/>
        <end position="38"/>
    </location>
</feature>
<comment type="caution">
    <text evidence="2">The sequence shown here is derived from an EMBL/GenBank/DDBJ whole genome shotgun (WGS) entry which is preliminary data.</text>
</comment>
<dbReference type="EMBL" id="LWDG02000368">
    <property type="protein sequence ID" value="KAE8266187.1"/>
    <property type="molecule type" value="Genomic_DNA"/>
</dbReference>
<feature type="region of interest" description="Disordered" evidence="1">
    <location>
        <begin position="165"/>
        <end position="189"/>
    </location>
</feature>
<protein>
    <submittedName>
        <fullName evidence="2">Uncharacterized protein</fullName>
    </submittedName>
</protein>
<reference evidence="2" key="1">
    <citation type="submission" date="2016-04" db="EMBL/GenBank/DDBJ databases">
        <authorList>
            <person name="Nguyen H.D."/>
            <person name="Samba Siva P."/>
            <person name="Cullis J."/>
            <person name="Levesque C.A."/>
            <person name="Hambleton S."/>
        </authorList>
    </citation>
    <scope>NUCLEOTIDE SEQUENCE</scope>
    <source>
        <strain evidence="2">DAOMC 236422</strain>
    </source>
</reference>
<evidence type="ECO:0000313" key="3">
    <source>
        <dbReference type="Proteomes" id="UP000078113"/>
    </source>
</evidence>
<sequence length="189" mass="19946">MFIAQNGDQRRETQQSGTVATSISSSMTQTEASATSTPPRVAQKEAALYHGQETQKTDPPMSAYPPASPDKNTASTVAASTVGFDGLSTPGTGRTGMWPSDYGYPQIPDSIFDGMDFGFPLFTEASPAQHSASTLSTLSANNCGAHQDPNSFAGRSIQTRTVLASLQDSQQPSNQFSRTPESYPVSGPD</sequence>
<gene>
    <name evidence="2" type="ORF">A4X09_0g6160</name>
</gene>
<keyword evidence="3" id="KW-1185">Reference proteome</keyword>
<feature type="compositionally biased region" description="Polar residues" evidence="1">
    <location>
        <begin position="70"/>
        <end position="79"/>
    </location>
</feature>